<evidence type="ECO:0000313" key="11">
    <source>
        <dbReference type="EMBL" id="KAE8023806.1"/>
    </source>
</evidence>
<dbReference type="GO" id="GO:0003700">
    <property type="term" value="F:DNA-binding transcription factor activity"/>
    <property type="evidence" value="ECO:0007669"/>
    <property type="project" value="TreeGrafter"/>
</dbReference>
<dbReference type="PROSITE" id="PS00028">
    <property type="entry name" value="ZINC_FINGER_C2H2_1"/>
    <property type="match status" value="1"/>
</dbReference>
<dbReference type="GO" id="GO:0003677">
    <property type="term" value="F:DNA binding"/>
    <property type="evidence" value="ECO:0007669"/>
    <property type="project" value="UniProtKB-KW"/>
</dbReference>
<dbReference type="FunFam" id="3.30.160.60:FF:000554">
    <property type="entry name" value="protein indeterminate-domain 12-like"/>
    <property type="match status" value="1"/>
</dbReference>
<dbReference type="InterPro" id="IPR055187">
    <property type="entry name" value="C2CH-3rd_BIRD-IDD"/>
</dbReference>
<proteinExistence type="predicted"/>
<dbReference type="OrthoDB" id="6354171at2759"/>
<keyword evidence="3 8" id="KW-0863">Zinc-finger</keyword>
<dbReference type="Proteomes" id="UP000327013">
    <property type="component" value="Chromosome 3"/>
</dbReference>
<evidence type="ECO:0000313" key="12">
    <source>
        <dbReference type="Proteomes" id="UP000327013"/>
    </source>
</evidence>
<dbReference type="AlphaFoldDB" id="A0A5N6R225"/>
<feature type="region of interest" description="Disordered" evidence="9">
    <location>
        <begin position="1"/>
        <end position="55"/>
    </location>
</feature>
<dbReference type="GO" id="GO:0008270">
    <property type="term" value="F:zinc ion binding"/>
    <property type="evidence" value="ECO:0007669"/>
    <property type="project" value="UniProtKB-KW"/>
</dbReference>
<keyword evidence="12" id="KW-1185">Reference proteome</keyword>
<organism evidence="11 12">
    <name type="scientific">Carpinus fangiana</name>
    <dbReference type="NCBI Taxonomy" id="176857"/>
    <lineage>
        <taxon>Eukaryota</taxon>
        <taxon>Viridiplantae</taxon>
        <taxon>Streptophyta</taxon>
        <taxon>Embryophyta</taxon>
        <taxon>Tracheophyta</taxon>
        <taxon>Spermatophyta</taxon>
        <taxon>Magnoliopsida</taxon>
        <taxon>eudicotyledons</taxon>
        <taxon>Gunneridae</taxon>
        <taxon>Pentapetalae</taxon>
        <taxon>rosids</taxon>
        <taxon>fabids</taxon>
        <taxon>Fagales</taxon>
        <taxon>Betulaceae</taxon>
        <taxon>Carpinus</taxon>
    </lineage>
</organism>
<dbReference type="InterPro" id="IPR055186">
    <property type="entry name" value="C2H2-2nd_BIRD-IDD"/>
</dbReference>
<dbReference type="PANTHER" id="PTHR10593:SF122">
    <property type="entry name" value="OS02G0518500 PROTEIN"/>
    <property type="match status" value="1"/>
</dbReference>
<feature type="compositionally biased region" description="Polar residues" evidence="9">
    <location>
        <begin position="14"/>
        <end position="25"/>
    </location>
</feature>
<dbReference type="EMBL" id="CM017323">
    <property type="protein sequence ID" value="KAE8023806.1"/>
    <property type="molecule type" value="Genomic_DNA"/>
</dbReference>
<dbReference type="InterPro" id="IPR031140">
    <property type="entry name" value="IDD1-16"/>
</dbReference>
<dbReference type="InterPro" id="IPR013087">
    <property type="entry name" value="Znf_C2H2_type"/>
</dbReference>
<evidence type="ECO:0000256" key="1">
    <source>
        <dbReference type="ARBA" id="ARBA00022723"/>
    </source>
</evidence>
<reference evidence="11 12" key="1">
    <citation type="submission" date="2019-06" db="EMBL/GenBank/DDBJ databases">
        <title>A chromosomal-level reference genome of Carpinus fangiana (Coryloideae, Betulaceae).</title>
        <authorList>
            <person name="Yang X."/>
            <person name="Wang Z."/>
            <person name="Zhang L."/>
            <person name="Hao G."/>
            <person name="Liu J."/>
            <person name="Yang Y."/>
        </authorList>
    </citation>
    <scope>NUCLEOTIDE SEQUENCE [LARGE SCALE GENOMIC DNA]</scope>
    <source>
        <strain evidence="11">Cfa_2016G</strain>
        <tissue evidence="11">Leaf</tissue>
    </source>
</reference>
<dbReference type="Pfam" id="PF22992">
    <property type="entry name" value="C2CH-4th_BIRD-IDD"/>
    <property type="match status" value="1"/>
</dbReference>
<keyword evidence="4" id="KW-0862">Zinc</keyword>
<dbReference type="FunFam" id="3.30.160.60:FF:000131">
    <property type="entry name" value="protein indeterminate-domain 5, chloroplastic-like"/>
    <property type="match status" value="1"/>
</dbReference>
<keyword evidence="2" id="KW-0677">Repeat</keyword>
<keyword evidence="6" id="KW-0238">DNA-binding</keyword>
<evidence type="ECO:0000256" key="3">
    <source>
        <dbReference type="ARBA" id="ARBA00022771"/>
    </source>
</evidence>
<keyword evidence="7" id="KW-0804">Transcription</keyword>
<keyword evidence="1" id="KW-0479">Metal-binding</keyword>
<name>A0A5N6R225_9ROSI</name>
<dbReference type="SUPFAM" id="SSF57667">
    <property type="entry name" value="beta-beta-alpha zinc fingers"/>
    <property type="match status" value="1"/>
</dbReference>
<dbReference type="PANTHER" id="PTHR10593">
    <property type="entry name" value="SERINE/THREONINE-PROTEIN KINASE RIO"/>
    <property type="match status" value="1"/>
</dbReference>
<dbReference type="SMART" id="SM00355">
    <property type="entry name" value="ZnF_C2H2"/>
    <property type="match status" value="2"/>
</dbReference>
<evidence type="ECO:0000256" key="2">
    <source>
        <dbReference type="ARBA" id="ARBA00022737"/>
    </source>
</evidence>
<accession>A0A5N6R225</accession>
<dbReference type="Pfam" id="PF22996">
    <property type="entry name" value="C2H2-2nd_BIRD-IDD"/>
    <property type="match status" value="1"/>
</dbReference>
<evidence type="ECO:0000256" key="5">
    <source>
        <dbReference type="ARBA" id="ARBA00023015"/>
    </source>
</evidence>
<evidence type="ECO:0000256" key="9">
    <source>
        <dbReference type="SAM" id="MobiDB-lite"/>
    </source>
</evidence>
<dbReference type="InterPro" id="IPR055185">
    <property type="entry name" value="C2CH-4th_BIRD-IDD"/>
</dbReference>
<dbReference type="PROSITE" id="PS50157">
    <property type="entry name" value="ZINC_FINGER_C2H2_2"/>
    <property type="match status" value="1"/>
</dbReference>
<protein>
    <recommendedName>
        <fullName evidence="10">C2H2-type domain-containing protein</fullName>
    </recommendedName>
</protein>
<keyword evidence="5" id="KW-0805">Transcription regulation</keyword>
<evidence type="ECO:0000256" key="4">
    <source>
        <dbReference type="ARBA" id="ARBA00022833"/>
    </source>
</evidence>
<gene>
    <name evidence="11" type="ORF">FH972_009467</name>
</gene>
<evidence type="ECO:0000256" key="8">
    <source>
        <dbReference type="PROSITE-ProRule" id="PRU00042"/>
    </source>
</evidence>
<sequence length="458" mass="49915">MSNFAQEVEDDEQFQSAVASQSSTGSPPPAEKVRDASTVSKKKRNLPGNPDPDAEVVALSPRTLMATNRYICEVCHKGFQRDQNLQLHRRGHNLPWKLKQRTNTEIKKRVYVCPEPNCVHHDPSRALGDLTGIKKHFCRKHGEKKWKCDRSFKRYAVQSDWKAHAKICGTREYRCVCGTIFSRKDSFVTHRAFCDALTEENHRANQNIATGGGMLQSHAQDLFISSMASPDSFSTTNTTMNLSMSNENGDNSLKPLSLDSDGVMISDPTFDPKTSRTCFSSDSGSNDYPMAMAIGSCYTSATALSQKAAEMGAKTSDNSFAPILLRGFNGYSIGSLNSSGSGASVIGGNIGPMAGSNNGCIVGDEGNYNKILDPEDQLPSHTVSQTGLFRSPLSMHSGNGHERAGDLFKRVHIGEDKMTVDFLGVESSGNSSTAQKGSCDGNMIGLEYPNAQQMHSEW</sequence>
<evidence type="ECO:0000259" key="10">
    <source>
        <dbReference type="PROSITE" id="PS50157"/>
    </source>
</evidence>
<feature type="domain" description="C2H2-type" evidence="10">
    <location>
        <begin position="70"/>
        <end position="92"/>
    </location>
</feature>
<evidence type="ECO:0000256" key="7">
    <source>
        <dbReference type="ARBA" id="ARBA00023163"/>
    </source>
</evidence>
<dbReference type="GO" id="GO:0005634">
    <property type="term" value="C:nucleus"/>
    <property type="evidence" value="ECO:0007669"/>
    <property type="project" value="TreeGrafter"/>
</dbReference>
<dbReference type="InterPro" id="IPR036236">
    <property type="entry name" value="Znf_C2H2_sf"/>
</dbReference>
<dbReference type="Pfam" id="PF22995">
    <property type="entry name" value="C2CH-3rd_BIRD-IDD"/>
    <property type="match status" value="1"/>
</dbReference>
<evidence type="ECO:0000256" key="6">
    <source>
        <dbReference type="ARBA" id="ARBA00023125"/>
    </source>
</evidence>
<dbReference type="Gene3D" id="3.30.160.60">
    <property type="entry name" value="Classic Zinc Finger"/>
    <property type="match status" value="1"/>
</dbReference>